<organism evidence="3 4">
    <name type="scientific">Bradyrhizobium huanghuaihaiense</name>
    <dbReference type="NCBI Taxonomy" id="990078"/>
    <lineage>
        <taxon>Bacteria</taxon>
        <taxon>Pseudomonadati</taxon>
        <taxon>Pseudomonadota</taxon>
        <taxon>Alphaproteobacteria</taxon>
        <taxon>Hyphomicrobiales</taxon>
        <taxon>Nitrobacteraceae</taxon>
        <taxon>Bradyrhizobium</taxon>
    </lineage>
</organism>
<dbReference type="PANTHER" id="PTHR43540">
    <property type="entry name" value="PEROXYUREIDOACRYLATE/UREIDOACRYLATE AMIDOHYDROLASE-RELATED"/>
    <property type="match status" value="1"/>
</dbReference>
<feature type="domain" description="Isochorismatase-like" evidence="2">
    <location>
        <begin position="35"/>
        <end position="203"/>
    </location>
</feature>
<gene>
    <name evidence="3" type="ORF">IQ16_01997</name>
</gene>
<dbReference type="SUPFAM" id="SSF52499">
    <property type="entry name" value="Isochorismatase-like hydrolases"/>
    <property type="match status" value="1"/>
</dbReference>
<dbReference type="Proteomes" id="UP000316291">
    <property type="component" value="Unassembled WGS sequence"/>
</dbReference>
<dbReference type="InterPro" id="IPR050272">
    <property type="entry name" value="Isochorismatase-like_hydrls"/>
</dbReference>
<dbReference type="CDD" id="cd01014">
    <property type="entry name" value="nicotinamidase_related"/>
    <property type="match status" value="1"/>
</dbReference>
<evidence type="ECO:0000256" key="1">
    <source>
        <dbReference type="ARBA" id="ARBA00022801"/>
    </source>
</evidence>
<dbReference type="EMBL" id="VLLA01000003">
    <property type="protein sequence ID" value="TWI73849.1"/>
    <property type="molecule type" value="Genomic_DNA"/>
</dbReference>
<dbReference type="InterPro" id="IPR000868">
    <property type="entry name" value="Isochorismatase-like_dom"/>
</dbReference>
<accession>A0A562RXR5</accession>
<dbReference type="PANTHER" id="PTHR43540:SF15">
    <property type="entry name" value="BLR5631 PROTEIN"/>
    <property type="match status" value="1"/>
</dbReference>
<dbReference type="Gene3D" id="3.40.50.850">
    <property type="entry name" value="Isochorismatase-like"/>
    <property type="match status" value="1"/>
</dbReference>
<dbReference type="Pfam" id="PF00857">
    <property type="entry name" value="Isochorismatase"/>
    <property type="match status" value="1"/>
</dbReference>
<proteinExistence type="predicted"/>
<name>A0A562RXR5_9BRAD</name>
<evidence type="ECO:0000259" key="2">
    <source>
        <dbReference type="Pfam" id="PF00857"/>
    </source>
</evidence>
<keyword evidence="4" id="KW-1185">Reference proteome</keyword>
<keyword evidence="1" id="KW-0378">Hydrolase</keyword>
<dbReference type="GO" id="GO:0016787">
    <property type="term" value="F:hydrolase activity"/>
    <property type="evidence" value="ECO:0007669"/>
    <property type="project" value="UniProtKB-KW"/>
</dbReference>
<reference evidence="3 4" key="1">
    <citation type="journal article" date="2015" name="Stand. Genomic Sci.">
        <title>Genomic Encyclopedia of Bacterial and Archaeal Type Strains, Phase III: the genomes of soil and plant-associated and newly described type strains.</title>
        <authorList>
            <person name="Whitman W.B."/>
            <person name="Woyke T."/>
            <person name="Klenk H.P."/>
            <person name="Zhou Y."/>
            <person name="Lilburn T.G."/>
            <person name="Beck B.J."/>
            <person name="De Vos P."/>
            <person name="Vandamme P."/>
            <person name="Eisen J.A."/>
            <person name="Garrity G."/>
            <person name="Hugenholtz P."/>
            <person name="Kyrpides N.C."/>
        </authorList>
    </citation>
    <scope>NUCLEOTIDE SEQUENCE [LARGE SCALE GENOMIC DNA]</scope>
    <source>
        <strain evidence="3 4">CGMCC 1.10948</strain>
    </source>
</reference>
<protein>
    <submittedName>
        <fullName evidence="3">Nicotinamidase-related amidase</fullName>
    </submittedName>
</protein>
<dbReference type="OrthoDB" id="9794942at2"/>
<dbReference type="AlphaFoldDB" id="A0A562RXR5"/>
<evidence type="ECO:0000313" key="4">
    <source>
        <dbReference type="Proteomes" id="UP000316291"/>
    </source>
</evidence>
<evidence type="ECO:0000313" key="3">
    <source>
        <dbReference type="EMBL" id="TWI73849.1"/>
    </source>
</evidence>
<dbReference type="InterPro" id="IPR036380">
    <property type="entry name" value="Isochorismatase-like_sf"/>
</dbReference>
<sequence>MFSLFAPEIAKTMTTAKTLLQLAGADLNPPRLADAALVLIDIQNEYLEGPLALPDARPAIARAAALLARARESGAAITHIAHRGKAGSLFDRGAERGAIVAELSPQAGELVIEKELPNAFAGTDLRARLAATDRKNIVLAGFMTHMCVSSTARAALDLGFRTTIDADACATRDLPDGRGGTLDARTIHEVALAELSDRFAIIARGDALK</sequence>
<comment type="caution">
    <text evidence="3">The sequence shown here is derived from an EMBL/GenBank/DDBJ whole genome shotgun (WGS) entry which is preliminary data.</text>
</comment>